<dbReference type="Pfam" id="PF02893">
    <property type="entry name" value="GRAM"/>
    <property type="match status" value="1"/>
</dbReference>
<dbReference type="GeneTree" id="ENSGT00940000155263"/>
<dbReference type="InterPro" id="IPR001849">
    <property type="entry name" value="PH_domain"/>
</dbReference>
<dbReference type="GO" id="GO:0005737">
    <property type="term" value="C:cytoplasm"/>
    <property type="evidence" value="ECO:0007669"/>
    <property type="project" value="TreeGrafter"/>
</dbReference>
<dbReference type="Pfam" id="PF02141">
    <property type="entry name" value="DENN"/>
    <property type="match status" value="1"/>
</dbReference>
<dbReference type="Ensembl" id="ENSEBUT00000011228.1">
    <property type="protein sequence ID" value="ENSEBUP00000010677.1"/>
    <property type="gene ID" value="ENSEBUG00000006785.1"/>
</dbReference>
<dbReference type="Gene3D" id="3.40.50.11500">
    <property type="match status" value="1"/>
</dbReference>
<dbReference type="SUPFAM" id="SSF52799">
    <property type="entry name" value="(Phosphotyrosine protein) phosphatases II"/>
    <property type="match status" value="1"/>
</dbReference>
<evidence type="ECO:0000313" key="7">
    <source>
        <dbReference type="Ensembl" id="ENSEBUP00000010677.1"/>
    </source>
</evidence>
<dbReference type="PROSITE" id="PS51339">
    <property type="entry name" value="PPASE_MYOTUBULARIN"/>
    <property type="match status" value="1"/>
</dbReference>
<dbReference type="SUPFAM" id="SSF50729">
    <property type="entry name" value="PH domain-like"/>
    <property type="match status" value="2"/>
</dbReference>
<dbReference type="GO" id="GO:0005085">
    <property type="term" value="F:guanyl-nucleotide exchange factor activity"/>
    <property type="evidence" value="ECO:0007669"/>
    <property type="project" value="UniProtKB-KW"/>
</dbReference>
<sequence>MREQPVSQVGICDFAICDHLPIHVQTDFFLLFFFLCNGGGQGNVLQKFPEEDWPNAPFPQGLELFCQPGGWRVLVERTPPSFFVAVLTDIDSERHYCASLTFLEPVTSCERYPDLILPAETFAPKSLVLVSRFDFTEIFRNCLRLLYAAYVDHSRVPLETMIGKLLSAVIPVFGGVQKLSLGFEDRQFVQAPLCTSLPISGCSVALLFHQLGIRNVIMVMCAVLTDQKILLHSSSYQRLSEACRAIMALLFPLKYSYPYIPILPSKLLEVLSTPTPFVIGIHSMFCVDLQELLDAIVVDLDGGTVSVPECVHLSMLPEPIMKQTRSILSVVIHPDLEVADHAFPTKFTPSSLVVLDKEIRAIFLRLMAQLFEGYRSCLQVIRIHPQTIISFHKASFLGQRGLVDEEFVSKLLGGMAFGRFISERGDKQKILRHVSDLAQPLYANVRPTHVWLRTVYFGGLASCIDAHKGQNRFVCFLTQKPTILITSYSAHPQSLPATLRAMQSPTARRLLTRKLAEYAHENRNVLEHQQFDYVVRLVNGALKDCSSSDENGVAAALLPLITTFCRKLCLGVIQYLYTRVQEHPVWMNSLFWEYSFYDDVQRDIRALYLPNADKEDREWFQDGKSPMLVAAEELRAESSEGVGRKQEQEEEGIVFSQAIQYANRMLCLLVPLDASRRGTLLRPSTGDAESGSNSVPTNSLAGSVTGSMDSESGFEEADGSDTAGSVTRFISRFVDKVCTESGVSAERIRSLHAMIPGNVTMHIENLEAVHRESKKLPPVQKLKLILPPLLPNEQLFVAGLRAFLLPDGREEASNPYTGSPTLLPAEGALFLTTYRVVFLGTPCEPLAGEQMVKRSFPVGSLSKAKKISGQTSLGQLISEGVQLHSSTFQLLRLGFDADVAPEMVDAFIKQLQKLRCPGSPLGTFAYMQGSCVTQHLCTKTKDKPNQTFVLSASTVISLLSRVTIIFAVISEDTESLSSAAGPGTISVSHLGVDHAAETLCLLDFHRLGLTVVGASPSRGNPHPFRISPVNESQAICHTYPHWLLVPSAVTDTVLQRLARCYRQNRLPSISWRHSRSGSLLLRSGGPLGKGMVGGLFKSHGAHPAGPVSADSQPWLDNERFLHAILFSTMGSSAPENSPLACTGDLWPLQLPGISRTNWYFAGGVISGVQLVFLYVRSAPMSPAISNYRVPVSPKTKDILLGSAGRRAWLYILGEKSQIKFPDVPDLRASFRKLLRACVPPTSPTTSFLVAVEESGWLLQVHGKLLKLSLSVAKLLEAGSSVIVGLEDGWDATTQVVCLAQLLSESYYRTLDGFRTLLTKEWFAFGHRFAYYSGLLSSQPRFCLTPVFLIFLDCVHQVCRQFPSAFEFNFYYLKFLAYHHISNRFKTFQFDADLECSEEGSLMDENVEMNGHQPATSIWDYIENLNKGIPVFYNLLYFPQKDEELLRPCTSLPALYIWDYYTCEALGDAFPYEPELWETPSCAVEDAIGSDRALRTQRHPIWPCYSDCSRAQPDAITHLFEEIQKLESELGRTGKCWKDLWVNSMPEQAKVGTVWTFDSFCFSLPIRYDSVNEVLTFEPAAGLSGKFVENVHWTSHPLDESFEGCLYKRGALLKGWKARWFVLDKTKHQLRYYESKDDTNGKGEVDLSEVESVNLGVPVLGAPRNVDEKALFELKTTKRIYNFYAPDAESAKQWVDQIQSCLVDA</sequence>
<dbReference type="InterPro" id="IPR010569">
    <property type="entry name" value="Myotubularin-like_Pase_dom"/>
</dbReference>
<dbReference type="InterPro" id="IPR043153">
    <property type="entry name" value="DENN_C"/>
</dbReference>
<reference evidence="7" key="1">
    <citation type="submission" date="2025-08" db="UniProtKB">
        <authorList>
            <consortium name="Ensembl"/>
        </authorList>
    </citation>
    <scope>IDENTIFICATION</scope>
</reference>
<dbReference type="InterPro" id="IPR037516">
    <property type="entry name" value="Tripartite_DENN"/>
</dbReference>
<feature type="domain" description="Myotubularin phosphatase" evidence="6">
    <location>
        <begin position="994"/>
        <end position="1461"/>
    </location>
</feature>
<comment type="similarity">
    <text evidence="1">Belongs to the protein-tyrosine phosphatase family. Non-receptor class myotubularin subfamily.</text>
</comment>
<accession>A0A8C4Q6W6</accession>
<evidence type="ECO:0000259" key="6">
    <source>
        <dbReference type="PROSITE" id="PS51339"/>
    </source>
</evidence>
<proteinExistence type="inferred from homology"/>
<dbReference type="InterPro" id="IPR004182">
    <property type="entry name" value="GRAM"/>
</dbReference>
<dbReference type="FunFam" id="3.40.50.11500:FF:000006">
    <property type="entry name" value="SET binding factor 2"/>
    <property type="match status" value="1"/>
</dbReference>
<keyword evidence="8" id="KW-1185">Reference proteome</keyword>
<dbReference type="InterPro" id="IPR011993">
    <property type="entry name" value="PH-like_dom_sf"/>
</dbReference>
<keyword evidence="2" id="KW-0344">Guanine-nucleotide releasing factor</keyword>
<dbReference type="PROSITE" id="PS50211">
    <property type="entry name" value="DENN"/>
    <property type="match status" value="1"/>
</dbReference>
<dbReference type="GO" id="GO:0016020">
    <property type="term" value="C:membrane"/>
    <property type="evidence" value="ECO:0007669"/>
    <property type="project" value="TreeGrafter"/>
</dbReference>
<dbReference type="InterPro" id="IPR030564">
    <property type="entry name" value="Myotubularin"/>
</dbReference>
<dbReference type="Proteomes" id="UP000694388">
    <property type="component" value="Unplaced"/>
</dbReference>
<dbReference type="InterPro" id="IPR022096">
    <property type="entry name" value="SBF1/SBF2"/>
</dbReference>
<dbReference type="PANTHER" id="PTHR10807:SF109">
    <property type="entry name" value="SET DOMAIN BINDING FACTOR, ISOFORM A"/>
    <property type="match status" value="1"/>
</dbReference>
<dbReference type="Gene3D" id="3.30.450.200">
    <property type="match status" value="1"/>
</dbReference>
<dbReference type="PANTHER" id="PTHR10807">
    <property type="entry name" value="MYOTUBULARIN-RELATED"/>
    <property type="match status" value="1"/>
</dbReference>
<name>A0A8C4Q6W6_EPTBU</name>
<dbReference type="Pfam" id="PF03456">
    <property type="entry name" value="uDENN"/>
    <property type="match status" value="1"/>
</dbReference>
<dbReference type="SMART" id="SM00568">
    <property type="entry name" value="GRAM"/>
    <property type="match status" value="1"/>
</dbReference>
<dbReference type="CDD" id="cd01235">
    <property type="entry name" value="PH_Sbf1_hMTMR5"/>
    <property type="match status" value="1"/>
</dbReference>
<evidence type="ECO:0000256" key="1">
    <source>
        <dbReference type="ARBA" id="ARBA00007471"/>
    </source>
</evidence>
<reference evidence="7" key="2">
    <citation type="submission" date="2025-09" db="UniProtKB">
        <authorList>
            <consortium name="Ensembl"/>
        </authorList>
    </citation>
    <scope>IDENTIFICATION</scope>
</reference>
<protein>
    <submittedName>
        <fullName evidence="7">SET binding factor 1</fullName>
    </submittedName>
</protein>
<dbReference type="Pfam" id="PF06602">
    <property type="entry name" value="Myotub-related"/>
    <property type="match status" value="1"/>
</dbReference>
<dbReference type="InterPro" id="IPR005112">
    <property type="entry name" value="dDENN_dom"/>
</dbReference>
<dbReference type="SMART" id="SM00233">
    <property type="entry name" value="PH"/>
    <property type="match status" value="1"/>
</dbReference>
<organism evidence="7 8">
    <name type="scientific">Eptatretus burgeri</name>
    <name type="common">Inshore hagfish</name>
    <dbReference type="NCBI Taxonomy" id="7764"/>
    <lineage>
        <taxon>Eukaryota</taxon>
        <taxon>Metazoa</taxon>
        <taxon>Chordata</taxon>
        <taxon>Craniata</taxon>
        <taxon>Vertebrata</taxon>
        <taxon>Cyclostomata</taxon>
        <taxon>Myxini</taxon>
        <taxon>Myxiniformes</taxon>
        <taxon>Myxinidae</taxon>
        <taxon>Eptatretinae</taxon>
        <taxon>Eptatretus</taxon>
    </lineage>
</organism>
<feature type="domain" description="PH" evidence="4">
    <location>
        <begin position="1598"/>
        <end position="1702"/>
    </location>
</feature>
<dbReference type="InterPro" id="IPR005113">
    <property type="entry name" value="uDENN_dom"/>
</dbReference>
<feature type="compositionally biased region" description="Polar residues" evidence="3">
    <location>
        <begin position="690"/>
        <end position="710"/>
    </location>
</feature>
<evidence type="ECO:0000313" key="8">
    <source>
        <dbReference type="Proteomes" id="UP000694388"/>
    </source>
</evidence>
<dbReference type="SMART" id="SM00801">
    <property type="entry name" value="dDENN"/>
    <property type="match status" value="1"/>
</dbReference>
<dbReference type="PROSITE" id="PS50003">
    <property type="entry name" value="PH_DOMAIN"/>
    <property type="match status" value="1"/>
</dbReference>
<dbReference type="Gene3D" id="2.30.29.30">
    <property type="entry name" value="Pleckstrin-homology domain (PH domain)/Phosphotyrosine-binding domain (PTB)"/>
    <property type="match status" value="1"/>
</dbReference>
<evidence type="ECO:0000259" key="5">
    <source>
        <dbReference type="PROSITE" id="PS50211"/>
    </source>
</evidence>
<feature type="region of interest" description="Disordered" evidence="3">
    <location>
        <begin position="680"/>
        <end position="721"/>
    </location>
</feature>
<dbReference type="InterPro" id="IPR001194">
    <property type="entry name" value="cDENN_dom"/>
</dbReference>
<evidence type="ECO:0000256" key="2">
    <source>
        <dbReference type="ARBA" id="ARBA00022658"/>
    </source>
</evidence>
<evidence type="ECO:0000256" key="3">
    <source>
        <dbReference type="SAM" id="MobiDB-lite"/>
    </source>
</evidence>
<dbReference type="SMART" id="SM00799">
    <property type="entry name" value="DENN"/>
    <property type="match status" value="1"/>
</dbReference>
<feature type="domain" description="UDENN" evidence="5">
    <location>
        <begin position="26"/>
        <end position="431"/>
    </location>
</feature>
<dbReference type="Pfam" id="PF12335">
    <property type="entry name" value="SBF2"/>
    <property type="match status" value="1"/>
</dbReference>
<dbReference type="Pfam" id="PF00169">
    <property type="entry name" value="PH"/>
    <property type="match status" value="1"/>
</dbReference>
<dbReference type="SMART" id="SM00800">
    <property type="entry name" value="uDENN"/>
    <property type="match status" value="1"/>
</dbReference>
<dbReference type="InterPro" id="IPR029021">
    <property type="entry name" value="Prot-tyrosine_phosphatase-like"/>
</dbReference>
<evidence type="ECO:0000259" key="4">
    <source>
        <dbReference type="PROSITE" id="PS50003"/>
    </source>
</evidence>